<dbReference type="PANTHER" id="PTHR33175:SF3">
    <property type="entry name" value="DNA-BINDING PROTEIN HU-BETA"/>
    <property type="match status" value="1"/>
</dbReference>
<dbReference type="Gene3D" id="4.10.520.10">
    <property type="entry name" value="IHF-like DNA-binding proteins"/>
    <property type="match status" value="1"/>
</dbReference>
<dbReference type="GO" id="GO:0005829">
    <property type="term" value="C:cytosol"/>
    <property type="evidence" value="ECO:0007669"/>
    <property type="project" value="TreeGrafter"/>
</dbReference>
<dbReference type="GO" id="GO:0003677">
    <property type="term" value="F:DNA binding"/>
    <property type="evidence" value="ECO:0007669"/>
    <property type="project" value="UniProtKB-KW"/>
</dbReference>
<dbReference type="SMART" id="SM00411">
    <property type="entry name" value="BHL"/>
    <property type="match status" value="1"/>
</dbReference>
<evidence type="ECO:0000313" key="5">
    <source>
        <dbReference type="Proteomes" id="UP000231371"/>
    </source>
</evidence>
<evidence type="ECO:0000256" key="2">
    <source>
        <dbReference type="ARBA" id="ARBA00023125"/>
    </source>
</evidence>
<reference evidence="4 5" key="1">
    <citation type="submission" date="2017-09" db="EMBL/GenBank/DDBJ databases">
        <title>Depth-based differentiation of microbial function through sediment-hosted aquifers and enrichment of novel symbionts in the deep terrestrial subsurface.</title>
        <authorList>
            <person name="Probst A.J."/>
            <person name="Ladd B."/>
            <person name="Jarett J.K."/>
            <person name="Geller-Mcgrath D.E."/>
            <person name="Sieber C.M."/>
            <person name="Emerson J.B."/>
            <person name="Anantharaman K."/>
            <person name="Thomas B.C."/>
            <person name="Malmstrom R."/>
            <person name="Stieglmeier M."/>
            <person name="Klingl A."/>
            <person name="Woyke T."/>
            <person name="Ryan C.M."/>
            <person name="Banfield J.F."/>
        </authorList>
    </citation>
    <scope>NUCLEOTIDE SEQUENCE [LARGE SCALE GENOMIC DNA]</scope>
    <source>
        <strain evidence="4">CG11_big_fil_rev_8_21_14_0_20_40_12</strain>
    </source>
</reference>
<sequence length="90" mass="9932">MKKIDLIAVVSNKAHLTKKASKEAVETFINEVEKALSKGEKVVLSGFGTFKSVLVKDKAVINPKTKLKQIVKSHRAARFTPGRSLRKSVK</sequence>
<evidence type="ECO:0000313" key="4">
    <source>
        <dbReference type="EMBL" id="PIQ70054.1"/>
    </source>
</evidence>
<protein>
    <submittedName>
        <fullName evidence="4">DNA-binding protein</fullName>
    </submittedName>
</protein>
<keyword evidence="1" id="KW-0226">DNA condensation</keyword>
<evidence type="ECO:0000256" key="1">
    <source>
        <dbReference type="ARBA" id="ARBA00023067"/>
    </source>
</evidence>
<organism evidence="4 5">
    <name type="scientific">Candidatus Shapirobacteria bacterium CG11_big_fil_rev_8_21_14_0_20_40_12</name>
    <dbReference type="NCBI Taxonomy" id="1974889"/>
    <lineage>
        <taxon>Bacteria</taxon>
        <taxon>Candidatus Shapironibacteriota</taxon>
    </lineage>
</organism>
<comment type="caution">
    <text evidence="4">The sequence shown here is derived from an EMBL/GenBank/DDBJ whole genome shotgun (WGS) entry which is preliminary data.</text>
</comment>
<dbReference type="InterPro" id="IPR000119">
    <property type="entry name" value="Hist_DNA-bd"/>
</dbReference>
<dbReference type="InterPro" id="IPR010992">
    <property type="entry name" value="IHF-like_DNA-bd_dom_sf"/>
</dbReference>
<dbReference type="Pfam" id="PF00216">
    <property type="entry name" value="Bac_DNA_binding"/>
    <property type="match status" value="1"/>
</dbReference>
<dbReference type="EMBL" id="PCVI01000041">
    <property type="protein sequence ID" value="PIQ70054.1"/>
    <property type="molecule type" value="Genomic_DNA"/>
</dbReference>
<gene>
    <name evidence="4" type="ORF">COV89_02540</name>
</gene>
<dbReference type="SUPFAM" id="SSF47729">
    <property type="entry name" value="IHF-like DNA-binding proteins"/>
    <property type="match status" value="1"/>
</dbReference>
<name>A0A2H0KI42_9BACT</name>
<dbReference type="AlphaFoldDB" id="A0A2H0KI42"/>
<keyword evidence="2 4" id="KW-0238">DNA-binding</keyword>
<dbReference type="PANTHER" id="PTHR33175">
    <property type="entry name" value="DNA-BINDING PROTEIN HU"/>
    <property type="match status" value="1"/>
</dbReference>
<dbReference type="GO" id="GO:0030261">
    <property type="term" value="P:chromosome condensation"/>
    <property type="evidence" value="ECO:0007669"/>
    <property type="project" value="UniProtKB-KW"/>
</dbReference>
<dbReference type="GO" id="GO:0030527">
    <property type="term" value="F:structural constituent of chromatin"/>
    <property type="evidence" value="ECO:0007669"/>
    <property type="project" value="InterPro"/>
</dbReference>
<dbReference type="Proteomes" id="UP000231371">
    <property type="component" value="Unassembled WGS sequence"/>
</dbReference>
<accession>A0A2H0KI42</accession>
<proteinExistence type="inferred from homology"/>
<comment type="similarity">
    <text evidence="3">Belongs to the bacterial histone-like protein family.</text>
</comment>
<evidence type="ECO:0000256" key="3">
    <source>
        <dbReference type="RuleBase" id="RU003939"/>
    </source>
</evidence>